<protein>
    <submittedName>
        <fullName evidence="2 3">Uncharacterized protein</fullName>
    </submittedName>
</protein>
<keyword evidence="1" id="KW-0732">Signal</keyword>
<sequence>MSPCAMSGLLQQVVPLSRRMFGGPGRLTVRTWLLLTLLLLLTSVPSRLQSTSDADRGLHKRDLFQNLDAPKRT</sequence>
<gene>
    <name evidence="2" type="ORF">ZHAS_00004023</name>
</gene>
<dbReference type="Proteomes" id="UP000030765">
    <property type="component" value="Unassembled WGS sequence"/>
</dbReference>
<reference evidence="3" key="2">
    <citation type="submission" date="2020-05" db="UniProtKB">
        <authorList>
            <consortium name="EnsemblMetazoa"/>
        </authorList>
    </citation>
    <scope>IDENTIFICATION</scope>
</reference>
<accession>A0A084VFW6</accession>
<reference evidence="2 4" key="1">
    <citation type="journal article" date="2014" name="BMC Genomics">
        <title>Genome sequence of Anopheles sinensis provides insight into genetics basis of mosquito competence for malaria parasites.</title>
        <authorList>
            <person name="Zhou D."/>
            <person name="Zhang D."/>
            <person name="Ding G."/>
            <person name="Shi L."/>
            <person name="Hou Q."/>
            <person name="Ye Y."/>
            <person name="Xu Y."/>
            <person name="Zhou H."/>
            <person name="Xiong C."/>
            <person name="Li S."/>
            <person name="Yu J."/>
            <person name="Hong S."/>
            <person name="Yu X."/>
            <person name="Zou P."/>
            <person name="Chen C."/>
            <person name="Chang X."/>
            <person name="Wang W."/>
            <person name="Lv Y."/>
            <person name="Sun Y."/>
            <person name="Ma L."/>
            <person name="Shen B."/>
            <person name="Zhu C."/>
        </authorList>
    </citation>
    <scope>NUCLEOTIDE SEQUENCE [LARGE SCALE GENOMIC DNA]</scope>
</reference>
<feature type="signal peptide" evidence="1">
    <location>
        <begin position="1"/>
        <end position="48"/>
    </location>
</feature>
<dbReference type="AlphaFoldDB" id="A0A084VFW6"/>
<feature type="chain" id="PRO_5001783636" evidence="1">
    <location>
        <begin position="49"/>
        <end position="73"/>
    </location>
</feature>
<evidence type="ECO:0000256" key="1">
    <source>
        <dbReference type="SAM" id="SignalP"/>
    </source>
</evidence>
<dbReference type="VEuPathDB" id="VectorBase:ASIC004023"/>
<proteinExistence type="predicted"/>
<dbReference type="OrthoDB" id="10596950at2759"/>
<name>A0A084VFW6_ANOSI</name>
<keyword evidence="4" id="KW-1185">Reference proteome</keyword>
<evidence type="ECO:0000313" key="2">
    <source>
        <dbReference type="EMBL" id="KFB36860.1"/>
    </source>
</evidence>
<dbReference type="EnsemblMetazoa" id="ASIC004023-RA">
    <property type="protein sequence ID" value="ASIC004023-PA"/>
    <property type="gene ID" value="ASIC004023"/>
</dbReference>
<evidence type="ECO:0000313" key="4">
    <source>
        <dbReference type="Proteomes" id="UP000030765"/>
    </source>
</evidence>
<organism evidence="2">
    <name type="scientific">Anopheles sinensis</name>
    <name type="common">Mosquito</name>
    <dbReference type="NCBI Taxonomy" id="74873"/>
    <lineage>
        <taxon>Eukaryota</taxon>
        <taxon>Metazoa</taxon>
        <taxon>Ecdysozoa</taxon>
        <taxon>Arthropoda</taxon>
        <taxon>Hexapoda</taxon>
        <taxon>Insecta</taxon>
        <taxon>Pterygota</taxon>
        <taxon>Neoptera</taxon>
        <taxon>Endopterygota</taxon>
        <taxon>Diptera</taxon>
        <taxon>Nematocera</taxon>
        <taxon>Culicoidea</taxon>
        <taxon>Culicidae</taxon>
        <taxon>Anophelinae</taxon>
        <taxon>Anopheles</taxon>
    </lineage>
</organism>
<dbReference type="VEuPathDB" id="VectorBase:ASIS001371"/>
<evidence type="ECO:0000313" key="3">
    <source>
        <dbReference type="EnsemblMetazoa" id="ASIC004023-PA"/>
    </source>
</evidence>
<dbReference type="EMBL" id="KE524800">
    <property type="protein sequence ID" value="KFB36860.1"/>
    <property type="molecule type" value="Genomic_DNA"/>
</dbReference>
<dbReference type="EMBL" id="ATLV01012525">
    <property type="status" value="NOT_ANNOTATED_CDS"/>
    <property type="molecule type" value="Genomic_DNA"/>
</dbReference>